<evidence type="ECO:0000313" key="5">
    <source>
        <dbReference type="Proteomes" id="UP000827721"/>
    </source>
</evidence>
<feature type="compositionally biased region" description="Basic residues" evidence="2">
    <location>
        <begin position="359"/>
        <end position="368"/>
    </location>
</feature>
<accession>A0ABQ8HDF4</accession>
<feature type="domain" description="C2H2-type" evidence="3">
    <location>
        <begin position="340"/>
        <end position="367"/>
    </location>
</feature>
<dbReference type="Pfam" id="PF13912">
    <property type="entry name" value="zf-C2H2_6"/>
    <property type="match status" value="3"/>
</dbReference>
<feature type="domain" description="C2H2-type" evidence="3">
    <location>
        <begin position="84"/>
        <end position="111"/>
    </location>
</feature>
<keyword evidence="5" id="KW-1185">Reference proteome</keyword>
<keyword evidence="1" id="KW-0862">Zinc</keyword>
<dbReference type="EMBL" id="JAFEMO010000012">
    <property type="protein sequence ID" value="KAH7554504.1"/>
    <property type="molecule type" value="Genomic_DNA"/>
</dbReference>
<dbReference type="InterPro" id="IPR013087">
    <property type="entry name" value="Znf_C2H2_type"/>
</dbReference>
<proteinExistence type="predicted"/>
<name>A0ABQ8HDF4_9ROSI</name>
<sequence length="493" mass="55920">MDSAEEEEVKHNKSKMGFQENGQISYGLRENPKKSWKFSGFNHVNASSSSMQENQCKVCGKNFESQRALFGHMRHHSGKGKTRIPCKQCGKAFLSLKSLANHTYCHSDNKSRVSDESGTSSRHDLAVKESLYVKKKRSRRKRYNFATSSSISSLNESLSITEIDQQVEHAARCLMMLSRGVRNRGGLNSFKELSDNDSVTFEIESLNGNECFNMKKPREGKLDSLIVLYEKRENQCVELCSGIESFEKKKIDLEVSIERFYKGGEFEMHEVEEDFIEKGIRSETKFMPIELESSEDFMKQVELEIMRPTSSKKVNFDALDAEFGGHFSNNVRCTTTDSDLKCKTCSRMFGSRRALAGHQRMHGSKKQKHENCEKQKHTIISPEIEAGCELVKLERLKTSIDQEMGGGAAEGHGLRESKKHKCPICSKDFATIQALGGHKRVHMVKNSKSRLRKKPVFKQEHSEICDELDLNIPIMPDEEDSGAAVAYQSVVRV</sequence>
<comment type="caution">
    <text evidence="4">The sequence shown here is derived from an EMBL/GenBank/DDBJ whole genome shotgun (WGS) entry which is preliminary data.</text>
</comment>
<dbReference type="SUPFAM" id="SSF57667">
    <property type="entry name" value="beta-beta-alpha zinc fingers"/>
    <property type="match status" value="2"/>
</dbReference>
<dbReference type="Proteomes" id="UP000827721">
    <property type="component" value="Unassembled WGS sequence"/>
</dbReference>
<evidence type="ECO:0000313" key="4">
    <source>
        <dbReference type="EMBL" id="KAH7554504.1"/>
    </source>
</evidence>
<evidence type="ECO:0000259" key="3">
    <source>
        <dbReference type="PROSITE" id="PS50157"/>
    </source>
</evidence>
<keyword evidence="1" id="KW-0863">Zinc-finger</keyword>
<dbReference type="PROSITE" id="PS00028">
    <property type="entry name" value="ZINC_FINGER_C2H2_1"/>
    <property type="match status" value="4"/>
</dbReference>
<dbReference type="PANTHER" id="PTHR46869">
    <property type="entry name" value="C2H2-LIKE ZINC FINGER PROTEIN"/>
    <property type="match status" value="1"/>
</dbReference>
<evidence type="ECO:0000256" key="2">
    <source>
        <dbReference type="SAM" id="MobiDB-lite"/>
    </source>
</evidence>
<feature type="region of interest" description="Disordered" evidence="2">
    <location>
        <begin position="356"/>
        <end position="375"/>
    </location>
</feature>
<feature type="domain" description="C2H2-type" evidence="3">
    <location>
        <begin position="420"/>
        <end position="447"/>
    </location>
</feature>
<dbReference type="Gene3D" id="3.30.160.60">
    <property type="entry name" value="Classic Zinc Finger"/>
    <property type="match status" value="2"/>
</dbReference>
<dbReference type="InterPro" id="IPR036236">
    <property type="entry name" value="Znf_C2H2_sf"/>
</dbReference>
<reference evidence="4 5" key="1">
    <citation type="submission" date="2021-02" db="EMBL/GenBank/DDBJ databases">
        <title>Plant Genome Project.</title>
        <authorList>
            <person name="Zhang R.-G."/>
        </authorList>
    </citation>
    <scope>NUCLEOTIDE SEQUENCE [LARGE SCALE GENOMIC DNA]</scope>
    <source>
        <tissue evidence="4">Leaves</tissue>
    </source>
</reference>
<organism evidence="4 5">
    <name type="scientific">Xanthoceras sorbifolium</name>
    <dbReference type="NCBI Taxonomy" id="99658"/>
    <lineage>
        <taxon>Eukaryota</taxon>
        <taxon>Viridiplantae</taxon>
        <taxon>Streptophyta</taxon>
        <taxon>Embryophyta</taxon>
        <taxon>Tracheophyta</taxon>
        <taxon>Spermatophyta</taxon>
        <taxon>Magnoliopsida</taxon>
        <taxon>eudicotyledons</taxon>
        <taxon>Gunneridae</taxon>
        <taxon>Pentapetalae</taxon>
        <taxon>rosids</taxon>
        <taxon>malvids</taxon>
        <taxon>Sapindales</taxon>
        <taxon>Sapindaceae</taxon>
        <taxon>Xanthoceroideae</taxon>
        <taxon>Xanthoceras</taxon>
    </lineage>
</organism>
<dbReference type="SMART" id="SM00355">
    <property type="entry name" value="ZnF_C2H2"/>
    <property type="match status" value="4"/>
</dbReference>
<dbReference type="PROSITE" id="PS50157">
    <property type="entry name" value="ZINC_FINGER_C2H2_2"/>
    <property type="match status" value="4"/>
</dbReference>
<feature type="domain" description="C2H2-type" evidence="3">
    <location>
        <begin position="54"/>
        <end position="81"/>
    </location>
</feature>
<feature type="region of interest" description="Disordered" evidence="2">
    <location>
        <begin position="1"/>
        <end position="23"/>
    </location>
</feature>
<dbReference type="Pfam" id="PF00096">
    <property type="entry name" value="zf-C2H2"/>
    <property type="match status" value="1"/>
</dbReference>
<gene>
    <name evidence="4" type="ORF">JRO89_XS12G0228500</name>
</gene>
<evidence type="ECO:0000256" key="1">
    <source>
        <dbReference type="PROSITE-ProRule" id="PRU00042"/>
    </source>
</evidence>
<dbReference type="PANTHER" id="PTHR46869:SF9">
    <property type="entry name" value="C2H2-TYPE DOMAIN-CONTAINING PROTEIN"/>
    <property type="match status" value="1"/>
</dbReference>
<protein>
    <recommendedName>
        <fullName evidence="3">C2H2-type domain-containing protein</fullName>
    </recommendedName>
</protein>
<keyword evidence="1" id="KW-0479">Metal-binding</keyword>